<name>A0A7X0P1Q5_9ACTN</name>
<dbReference type="EMBL" id="JACHMI010000001">
    <property type="protein sequence ID" value="MBB6553459.1"/>
    <property type="molecule type" value="Genomic_DNA"/>
</dbReference>
<reference evidence="2 3" key="1">
    <citation type="submission" date="2020-08" db="EMBL/GenBank/DDBJ databases">
        <title>Sequencing the genomes of 1000 actinobacteria strains.</title>
        <authorList>
            <person name="Klenk H.-P."/>
        </authorList>
    </citation>
    <scope>NUCLEOTIDE SEQUENCE [LARGE SCALE GENOMIC DNA]</scope>
    <source>
        <strain evidence="2 3">DSM 43768</strain>
    </source>
</reference>
<gene>
    <name evidence="2" type="ORF">HD593_008254</name>
</gene>
<feature type="transmembrane region" description="Helical" evidence="1">
    <location>
        <begin position="12"/>
        <end position="32"/>
    </location>
</feature>
<protein>
    <submittedName>
        <fullName evidence="2">Uncharacterized protein</fullName>
    </submittedName>
</protein>
<evidence type="ECO:0000313" key="2">
    <source>
        <dbReference type="EMBL" id="MBB6553459.1"/>
    </source>
</evidence>
<dbReference type="Proteomes" id="UP000565579">
    <property type="component" value="Unassembled WGS sequence"/>
</dbReference>
<organism evidence="2 3">
    <name type="scientific">Nonomuraea rubra</name>
    <dbReference type="NCBI Taxonomy" id="46180"/>
    <lineage>
        <taxon>Bacteria</taxon>
        <taxon>Bacillati</taxon>
        <taxon>Actinomycetota</taxon>
        <taxon>Actinomycetes</taxon>
        <taxon>Streptosporangiales</taxon>
        <taxon>Streptosporangiaceae</taxon>
        <taxon>Nonomuraea</taxon>
    </lineage>
</organism>
<keyword evidence="3" id="KW-1185">Reference proteome</keyword>
<accession>A0A7X0P1Q5</accession>
<dbReference type="RefSeq" id="WP_185107679.1">
    <property type="nucleotide sequence ID" value="NZ_JACHMI010000001.1"/>
</dbReference>
<sequence length="145" mass="15623">MEIHAPARRPAVARRTGYTIAAVIDGTLLYAINAHPGWQAVPLLSPDTLRVLPLVNLSLIAALIASTIFLAHDPRWMRSAGDLATTLISLTALAQILRIFPFAFDDPTVDWALIVRTVVIVAIALTAIAAAVHLVTLLRHAAQRP</sequence>
<dbReference type="AlphaFoldDB" id="A0A7X0P1Q5"/>
<keyword evidence="1" id="KW-0812">Transmembrane</keyword>
<feature type="transmembrane region" description="Helical" evidence="1">
    <location>
        <begin position="113"/>
        <end position="138"/>
    </location>
</feature>
<evidence type="ECO:0000256" key="1">
    <source>
        <dbReference type="SAM" id="Phobius"/>
    </source>
</evidence>
<comment type="caution">
    <text evidence="2">The sequence shown here is derived from an EMBL/GenBank/DDBJ whole genome shotgun (WGS) entry which is preliminary data.</text>
</comment>
<evidence type="ECO:0000313" key="3">
    <source>
        <dbReference type="Proteomes" id="UP000565579"/>
    </source>
</evidence>
<keyword evidence="1" id="KW-0472">Membrane</keyword>
<feature type="transmembrane region" description="Helical" evidence="1">
    <location>
        <begin position="52"/>
        <end position="71"/>
    </location>
</feature>
<keyword evidence="1" id="KW-1133">Transmembrane helix</keyword>
<proteinExistence type="predicted"/>
<feature type="transmembrane region" description="Helical" evidence="1">
    <location>
        <begin position="83"/>
        <end position="101"/>
    </location>
</feature>